<dbReference type="EMBL" id="ADMT01000245">
    <property type="protein sequence ID" value="EFF81108.1"/>
    <property type="molecule type" value="Genomic_DNA"/>
</dbReference>
<name>D4XUH9_ACIHA</name>
<reference evidence="3" key="1">
    <citation type="submission" date="2010-03" db="EMBL/GenBank/DDBJ databases">
        <title>Complete sequence of Mobiluncus curtisii ATCC 43063.</title>
        <authorList>
            <person name="Muzny D."/>
            <person name="Qin X."/>
            <person name="Deng J."/>
            <person name="Jiang H."/>
            <person name="Liu Y."/>
            <person name="Qu J."/>
            <person name="Song X.-Z."/>
            <person name="Zhang L."/>
            <person name="Thornton R."/>
            <person name="Coyle M."/>
            <person name="Francisco L."/>
            <person name="Jackson L."/>
            <person name="Javaid M."/>
            <person name="Korchina V."/>
            <person name="Kovar C."/>
            <person name="Mata R."/>
            <person name="Mathew T."/>
            <person name="Ngo R."/>
            <person name="Nguyen L."/>
            <person name="Nguyen N."/>
            <person name="Okwuonu G."/>
            <person name="Ongeri F."/>
            <person name="Pham C."/>
            <person name="Simmons D."/>
            <person name="Wilczek-Boney K."/>
            <person name="Hale W."/>
            <person name="Jakkamsetti A."/>
            <person name="Pham P."/>
            <person name="Ruth R."/>
            <person name="San Lucas F."/>
            <person name="Warren J."/>
            <person name="Zhang J."/>
            <person name="Zhao Z."/>
            <person name="Zhou C."/>
            <person name="Zhu D."/>
            <person name="Lee S."/>
            <person name="Bess C."/>
            <person name="Blankenburg K."/>
            <person name="Forbes L."/>
            <person name="Fu Q."/>
            <person name="Gubbala S."/>
            <person name="Hirani K."/>
            <person name="Jayaseelan J.C."/>
            <person name="Lara F."/>
            <person name="Munidasa M."/>
            <person name="Palculict T."/>
            <person name="Patil S."/>
            <person name="Pu L.-L."/>
            <person name="Saada N."/>
            <person name="Tang L."/>
            <person name="Weissenberger G."/>
            <person name="Zhu Y."/>
            <person name="Hemphill L."/>
            <person name="Shang Y."/>
            <person name="Youmans B."/>
            <person name="Ayvaz T."/>
            <person name="Ross M."/>
            <person name="Santibanez J."/>
            <person name="Aqrawi P."/>
            <person name="Gross S."/>
            <person name="Joshi V."/>
            <person name="Fowler G."/>
            <person name="Nazareth L."/>
            <person name="Reid J."/>
            <person name="Worley K."/>
            <person name="Petrosino J."/>
            <person name="Highlander S."/>
            <person name="Gibbs R."/>
            <person name="Gibbs R."/>
        </authorList>
    </citation>
    <scope>NUCLEOTIDE SEQUENCE [LARGE SCALE GENOMIC DNA]</scope>
    <source>
        <strain evidence="3">ATCC 19194</strain>
    </source>
</reference>
<keyword evidence="2" id="KW-0238">DNA-binding</keyword>
<organism evidence="2 3">
    <name type="scientific">Acinetobacter haemolyticus ATCC 19194</name>
    <dbReference type="NCBI Taxonomy" id="707232"/>
    <lineage>
        <taxon>Bacteria</taxon>
        <taxon>Pseudomonadati</taxon>
        <taxon>Pseudomonadota</taxon>
        <taxon>Gammaproteobacteria</taxon>
        <taxon>Moraxellales</taxon>
        <taxon>Moraxellaceae</taxon>
        <taxon>Acinetobacter</taxon>
    </lineage>
</organism>
<dbReference type="PROSITE" id="PS50943">
    <property type="entry name" value="HTH_CROC1"/>
    <property type="match status" value="1"/>
</dbReference>
<dbReference type="SUPFAM" id="SSF47413">
    <property type="entry name" value="lambda repressor-like DNA-binding domains"/>
    <property type="match status" value="1"/>
</dbReference>
<proteinExistence type="predicted"/>
<dbReference type="SMART" id="SM00530">
    <property type="entry name" value="HTH_XRE"/>
    <property type="match status" value="1"/>
</dbReference>
<dbReference type="Pfam" id="PF01381">
    <property type="entry name" value="HTH_3"/>
    <property type="match status" value="1"/>
</dbReference>
<comment type="caution">
    <text evidence="2">The sequence shown here is derived from an EMBL/GenBank/DDBJ whole genome shotgun (WGS) entry which is preliminary data.</text>
</comment>
<gene>
    <name evidence="2" type="ORF">HMP0015_3371</name>
</gene>
<evidence type="ECO:0000313" key="2">
    <source>
        <dbReference type="EMBL" id="EFF81108.1"/>
    </source>
</evidence>
<dbReference type="Proteomes" id="UP000003085">
    <property type="component" value="Unassembled WGS sequence"/>
</dbReference>
<dbReference type="Gene3D" id="1.10.260.40">
    <property type="entry name" value="lambda repressor-like DNA-binding domains"/>
    <property type="match status" value="1"/>
</dbReference>
<dbReference type="InterPro" id="IPR010982">
    <property type="entry name" value="Lambda_DNA-bd_dom_sf"/>
</dbReference>
<protein>
    <submittedName>
        <fullName evidence="2">DNA-binding helix-turn-helix protein</fullName>
    </submittedName>
</protein>
<accession>D4XUH9</accession>
<dbReference type="RefSeq" id="WP_004641489.1">
    <property type="nucleotide sequence ID" value="NZ_GG770435.1"/>
</dbReference>
<feature type="domain" description="HTH cro/C1-type" evidence="1">
    <location>
        <begin position="6"/>
        <end position="60"/>
    </location>
</feature>
<sequence length="291" mass="34112">MKLTALKKARLANMMTQTAVAEAMGVSQPNYQRWESGAASIPKSKQAKLAKILNSTIDELLGNPRRFDHLGIYNEITDEDTYFGEIAFHFKTGKGLLFPITEAERSRLYYRLNDKDDFIAVESLDNRIAFIRRASIQDVYFSSEAFDTFGPEKYNDWLGLDRIEDEEWLVIENIEFLEHVTDLISEEKVKNYLKKILLTEEELDVLIEQDHIKKEDREKVQRDASKQLKKLYARATEIQWQFSNGKIRREPMFDDRKLYEAFSCLELDPENVEEIIYLPTEGYHRSIFINT</sequence>
<dbReference type="GO" id="GO:0003677">
    <property type="term" value="F:DNA binding"/>
    <property type="evidence" value="ECO:0007669"/>
    <property type="project" value="UniProtKB-KW"/>
</dbReference>
<dbReference type="AlphaFoldDB" id="D4XUH9"/>
<evidence type="ECO:0000259" key="1">
    <source>
        <dbReference type="PROSITE" id="PS50943"/>
    </source>
</evidence>
<dbReference type="InterPro" id="IPR001387">
    <property type="entry name" value="Cro/C1-type_HTH"/>
</dbReference>
<dbReference type="HOGENOM" id="CLU_955204_0_0_6"/>
<dbReference type="CDD" id="cd00093">
    <property type="entry name" value="HTH_XRE"/>
    <property type="match status" value="1"/>
</dbReference>
<evidence type="ECO:0000313" key="3">
    <source>
        <dbReference type="Proteomes" id="UP000003085"/>
    </source>
</evidence>